<evidence type="ECO:0000313" key="4">
    <source>
        <dbReference type="Proteomes" id="UP000712600"/>
    </source>
</evidence>
<feature type="coiled-coil region" evidence="1">
    <location>
        <begin position="57"/>
        <end position="84"/>
    </location>
</feature>
<dbReference type="PANTHER" id="PTHR31099:SF49">
    <property type="entry name" value="MYOSIN HEAVY CHAIN-LIKE PROTEIN"/>
    <property type="match status" value="1"/>
</dbReference>
<protein>
    <submittedName>
        <fullName evidence="3">Uncharacterized protein</fullName>
    </submittedName>
</protein>
<sequence length="921" mass="102525">MATEEYSVASTKTAMDALASQLREEKDVVLAKDKEIKALRLKVRNQEEAGELAATENVSLRGQLKNKEEELNDLKDTAETFEAEKAMAVNGVCRWEYPSDHGPMGVDAGVRGFLCWLFVSTTERWIGWLNSSVFGNMEGSPYRKFSISWKGVRFQGPNSGFLLSGTWNVPLSGTRGSDSCLEAGGNDTGVFFPNSLPLISQFCHRSQGITYALKSTRVAHSQQAPLRQDPVPLILLSWVPLKPELILNPDLLRCTTSSGRLSTASLLPVYIPLPFLPYFCSPCFPISSTQLSIGNRLTMSKRSASSTPSMTNRVGLKRRIYSPVSRSDSSPYPGTGSEHDLASPLPYVYASPSPIGPAYSVSEDDMVEWRRKYSLSSSTILRIPAPEERASNFITGQIVIYEAFFDIGFRGVIPSLVASICDFFGISPSQLNPPSWRLLVAIQNLGDLENLSFGINEVLFSYHLAPLNGNEGRLHHRPRSGLPIVEELQKSDRKGSAFSKKWQERYVFVMLPGHYYHWTIVAGTHPVLPEGEDTIVRARQLPLGHRQVPFLLSNSALHRSSLWGNMSGNTSNDPFAAYQEAAKVMSAKKGSASRTVSGDDLMITGSRRTATLKIEPSALVQTKKSRGGDGTILPSGEPLKFVQVLLGGLLRTISQLFHFGEQLSIESSLVSQEELDDLKHQVSEEKAQRVAREMEIRDLKYKLKDAERAAEMSSADAYWQEEPRARRGHRNSEARYGDGRKWGKSHRSVGIDERMATEEDFVGDKRLASAIFNNLSKVCSLLSDLGALRLDSRVIIEELLSKRRLLKGLLQDLGRMGFRCHERRRTHGFWLLRTRRLFLGNPWVLDPENPKLRLKGPHYATLGDATLGTCWGIAFYRSEAGHYLVPVLHAAFCRKPLSDLEGAGVGENPSARLCYFPRLEK</sequence>
<evidence type="ECO:0000256" key="2">
    <source>
        <dbReference type="SAM" id="MobiDB-lite"/>
    </source>
</evidence>
<dbReference type="AlphaFoldDB" id="A0A8S9PLP9"/>
<organism evidence="3 4">
    <name type="scientific">Brassica cretica</name>
    <name type="common">Mustard</name>
    <dbReference type="NCBI Taxonomy" id="69181"/>
    <lineage>
        <taxon>Eukaryota</taxon>
        <taxon>Viridiplantae</taxon>
        <taxon>Streptophyta</taxon>
        <taxon>Embryophyta</taxon>
        <taxon>Tracheophyta</taxon>
        <taxon>Spermatophyta</taxon>
        <taxon>Magnoliopsida</taxon>
        <taxon>eudicotyledons</taxon>
        <taxon>Gunneridae</taxon>
        <taxon>Pentapetalae</taxon>
        <taxon>rosids</taxon>
        <taxon>malvids</taxon>
        <taxon>Brassicales</taxon>
        <taxon>Brassicaceae</taxon>
        <taxon>Brassiceae</taxon>
        <taxon>Brassica</taxon>
    </lineage>
</organism>
<evidence type="ECO:0000256" key="1">
    <source>
        <dbReference type="SAM" id="Coils"/>
    </source>
</evidence>
<feature type="region of interest" description="Disordered" evidence="2">
    <location>
        <begin position="722"/>
        <end position="743"/>
    </location>
</feature>
<dbReference type="Proteomes" id="UP000712600">
    <property type="component" value="Unassembled WGS sequence"/>
</dbReference>
<name>A0A8S9PLP9_BRACR</name>
<feature type="compositionally biased region" description="Basic and acidic residues" evidence="2">
    <location>
        <begin position="722"/>
        <end position="741"/>
    </location>
</feature>
<comment type="caution">
    <text evidence="3">The sequence shown here is derived from an EMBL/GenBank/DDBJ whole genome shotgun (WGS) entry which is preliminary data.</text>
</comment>
<gene>
    <name evidence="3" type="ORF">F2Q69_00048446</name>
</gene>
<keyword evidence="1" id="KW-0175">Coiled coil</keyword>
<dbReference type="PANTHER" id="PTHR31099">
    <property type="entry name" value="OS06G0165300 PROTEIN"/>
    <property type="match status" value="1"/>
</dbReference>
<evidence type="ECO:0000313" key="3">
    <source>
        <dbReference type="EMBL" id="KAF3522218.1"/>
    </source>
</evidence>
<accession>A0A8S9PLP9</accession>
<dbReference type="EMBL" id="QGKX02001347">
    <property type="protein sequence ID" value="KAF3522218.1"/>
    <property type="molecule type" value="Genomic_DNA"/>
</dbReference>
<proteinExistence type="predicted"/>
<reference evidence="3" key="1">
    <citation type="submission" date="2019-12" db="EMBL/GenBank/DDBJ databases">
        <title>Genome sequencing and annotation of Brassica cretica.</title>
        <authorList>
            <person name="Studholme D.J."/>
            <person name="Sarris P."/>
        </authorList>
    </citation>
    <scope>NUCLEOTIDE SEQUENCE</scope>
    <source>
        <strain evidence="3">PFS-109/04</strain>
        <tissue evidence="3">Leaf</tissue>
    </source>
</reference>